<dbReference type="InterPro" id="IPR036691">
    <property type="entry name" value="Endo/exonu/phosph_ase_sf"/>
</dbReference>
<protein>
    <recommendedName>
        <fullName evidence="3">Reverse transcriptase domain-containing protein</fullName>
    </recommendedName>
</protein>
<dbReference type="SUPFAM" id="SSF56219">
    <property type="entry name" value="DNase I-like"/>
    <property type="match status" value="1"/>
</dbReference>
<name>A0ABN9SB26_9DINO</name>
<reference evidence="1" key="1">
    <citation type="submission" date="2023-10" db="EMBL/GenBank/DDBJ databases">
        <authorList>
            <person name="Chen Y."/>
            <person name="Shah S."/>
            <person name="Dougan E. K."/>
            <person name="Thang M."/>
            <person name="Chan C."/>
        </authorList>
    </citation>
    <scope>NUCLEOTIDE SEQUENCE [LARGE SCALE GENOMIC DNA]</scope>
</reference>
<organism evidence="1 2">
    <name type="scientific">Prorocentrum cordatum</name>
    <dbReference type="NCBI Taxonomy" id="2364126"/>
    <lineage>
        <taxon>Eukaryota</taxon>
        <taxon>Sar</taxon>
        <taxon>Alveolata</taxon>
        <taxon>Dinophyceae</taxon>
        <taxon>Prorocentrales</taxon>
        <taxon>Prorocentraceae</taxon>
        <taxon>Prorocentrum</taxon>
    </lineage>
</organism>
<accession>A0ABN9SB26</accession>
<sequence length="1011" mass="112945">MVDYLANCSSMCVAVQEHHALPGALAKAQRDALAEGYHGVWEAALPGQGTGSQGGPTLEPGRMVAAHVNCGGKRGFVMISLYMRVDEQLSPENLAILFKLYQYLKVLDTLQMPWIVGGDFNMELKQLGSLSWLHPVNGVAVVPSVPTCMQALPGRTIDFFFVACQVMPRISHAAVGEADTWPHLPVTLRLAAQPQVMWTRQLVQAKGFTKAPKVGCARPPPDWDPLLNQIRQVTSSEQMADVWGQLLLGIEFELQGRYDVVGPQVSKFTSTPAPPTFEWARFDPDERVYCSKLCDKTARHILEFQYFLKRIAARSDVWPHLDKAAVDLFVLGLLAFVREDFDQQIERIIVKAEGKQRAHESKVAASWQAWAEASFEGGASRAHKFSKPLALQEVIDYGAGVQHAYQLADRKVQHWNQYWQRHVDGVIDLPSDHQVWGQLPPLSGRDVRRAVRAFSWTTGTGQWEANNASEEFWGHTGGRSSSDVAFDLALEKETAHLTGDHALIVLLDMLKCYELVRHQALLDECRANLFPMRLAYMLVLLYQQERTIFAYNSFSEAKRAYQGILAGCTHATTLLMVLLTRTLRMTARIAPEVRPRDLVDDVALSWTGADARGARTLATATKVFCEAVKPLGLVLQLDKSGHLAVTQQSKYHFRQYAKLLQIGGKRHMRYLGHDLAACAAVRSVQKDRLKKMDARRPRLKALQKGAGRWRSARLWTTGVLPSVGHGAAVSGINDGELKQMRSLAGSFCGFSGSGSLALYLAVQKQRSFDPIYHATCSLLQQYTVWVWAARGSLAKLQRAWMALRDQFEDARGAVTWASARGPISALWLTLRRVGWDMASATVLVDDAGVGIDLLRVCPSEVQHYMYLSLERWQSHRILDHLPGAPARRPDGSRRHIWMRALRQGHLQRLSSGLRGALAKLQSDGMWTPARRREAGYTDNAVCEFCGHAPADLEHEMFYCTVHEAQEGEEQGPRPEDVLQVRKDIWEQGQTGAGAEWDFTAVDLLYALPMRP</sequence>
<evidence type="ECO:0008006" key="3">
    <source>
        <dbReference type="Google" id="ProtNLM"/>
    </source>
</evidence>
<proteinExistence type="predicted"/>
<comment type="caution">
    <text evidence="1">The sequence shown here is derived from an EMBL/GenBank/DDBJ whole genome shotgun (WGS) entry which is preliminary data.</text>
</comment>
<dbReference type="Gene3D" id="3.60.10.10">
    <property type="entry name" value="Endonuclease/exonuclease/phosphatase"/>
    <property type="match status" value="1"/>
</dbReference>
<evidence type="ECO:0000313" key="2">
    <source>
        <dbReference type="Proteomes" id="UP001189429"/>
    </source>
</evidence>
<feature type="non-terminal residue" evidence="1">
    <location>
        <position position="1011"/>
    </location>
</feature>
<dbReference type="Proteomes" id="UP001189429">
    <property type="component" value="Unassembled WGS sequence"/>
</dbReference>
<gene>
    <name evidence="1" type="ORF">PCOR1329_LOCUS26612</name>
</gene>
<evidence type="ECO:0000313" key="1">
    <source>
        <dbReference type="EMBL" id="CAK0826962.1"/>
    </source>
</evidence>
<dbReference type="EMBL" id="CAUYUJ010009498">
    <property type="protein sequence ID" value="CAK0826962.1"/>
    <property type="molecule type" value="Genomic_DNA"/>
</dbReference>
<keyword evidence="2" id="KW-1185">Reference proteome</keyword>